<name>A0ABR1AVL3_POLSC</name>
<evidence type="ECO:0000256" key="1">
    <source>
        <dbReference type="SAM" id="MobiDB-lite"/>
    </source>
</evidence>
<gene>
    <name evidence="3" type="ORF">RUM44_010466</name>
</gene>
<dbReference type="EMBL" id="JAWJWF010000045">
    <property type="protein sequence ID" value="KAK6627984.1"/>
    <property type="molecule type" value="Genomic_DNA"/>
</dbReference>
<evidence type="ECO:0000256" key="2">
    <source>
        <dbReference type="SAM" id="Phobius"/>
    </source>
</evidence>
<protein>
    <submittedName>
        <fullName evidence="3">Uncharacterized protein</fullName>
    </submittedName>
</protein>
<evidence type="ECO:0000313" key="4">
    <source>
        <dbReference type="Proteomes" id="UP001359485"/>
    </source>
</evidence>
<keyword evidence="2" id="KW-0812">Transmembrane</keyword>
<keyword evidence="2" id="KW-0472">Membrane</keyword>
<proteinExistence type="predicted"/>
<sequence>MWLGKQVRAEPEERIFSFYGCEQNTTSYKLSHELHVNVTRAPCDRFTWHEVGACKTLPHKKHKLVEVSTQATIEKGVTVVQTQRQHQETERAFAAAAGVVVVTAAVVVVVVVLIISREMQIPNGDKKQQREETENFPLFCPTRRHKSPNS</sequence>
<evidence type="ECO:0000313" key="3">
    <source>
        <dbReference type="EMBL" id="KAK6627984.1"/>
    </source>
</evidence>
<feature type="region of interest" description="Disordered" evidence="1">
    <location>
        <begin position="123"/>
        <end position="150"/>
    </location>
</feature>
<feature type="transmembrane region" description="Helical" evidence="2">
    <location>
        <begin position="92"/>
        <end position="115"/>
    </location>
</feature>
<reference evidence="3 4" key="1">
    <citation type="submission" date="2023-09" db="EMBL/GenBank/DDBJ databases">
        <title>Genomes of two closely related lineages of the louse Polyplax serrata with different host specificities.</title>
        <authorList>
            <person name="Martinu J."/>
            <person name="Tarabai H."/>
            <person name="Stefka J."/>
            <person name="Hypsa V."/>
        </authorList>
    </citation>
    <scope>NUCLEOTIDE SEQUENCE [LARGE SCALE GENOMIC DNA]</scope>
    <source>
        <strain evidence="3">98ZLc_SE</strain>
    </source>
</reference>
<comment type="caution">
    <text evidence="3">The sequence shown here is derived from an EMBL/GenBank/DDBJ whole genome shotgun (WGS) entry which is preliminary data.</text>
</comment>
<accession>A0ABR1AVL3</accession>
<feature type="compositionally biased region" description="Basic and acidic residues" evidence="1">
    <location>
        <begin position="124"/>
        <end position="133"/>
    </location>
</feature>
<organism evidence="3 4">
    <name type="scientific">Polyplax serrata</name>
    <name type="common">Common mouse louse</name>
    <dbReference type="NCBI Taxonomy" id="468196"/>
    <lineage>
        <taxon>Eukaryota</taxon>
        <taxon>Metazoa</taxon>
        <taxon>Ecdysozoa</taxon>
        <taxon>Arthropoda</taxon>
        <taxon>Hexapoda</taxon>
        <taxon>Insecta</taxon>
        <taxon>Pterygota</taxon>
        <taxon>Neoptera</taxon>
        <taxon>Paraneoptera</taxon>
        <taxon>Psocodea</taxon>
        <taxon>Troctomorpha</taxon>
        <taxon>Phthiraptera</taxon>
        <taxon>Anoplura</taxon>
        <taxon>Polyplacidae</taxon>
        <taxon>Polyplax</taxon>
    </lineage>
</organism>
<dbReference type="Proteomes" id="UP001359485">
    <property type="component" value="Unassembled WGS sequence"/>
</dbReference>
<keyword evidence="2" id="KW-1133">Transmembrane helix</keyword>
<keyword evidence="4" id="KW-1185">Reference proteome</keyword>